<evidence type="ECO:0000259" key="1">
    <source>
        <dbReference type="Pfam" id="PF25900"/>
    </source>
</evidence>
<dbReference type="Proteomes" id="UP000078459">
    <property type="component" value="Unassembled WGS sequence"/>
</dbReference>
<proteinExistence type="predicted"/>
<accession>A0A179DCJ5</accession>
<dbReference type="AlphaFoldDB" id="A0A179DCJ5"/>
<dbReference type="RefSeq" id="WP_068822918.1">
    <property type="nucleotide sequence ID" value="NZ_LWHJ01000029.1"/>
</dbReference>
<comment type="caution">
    <text evidence="2">The sequence shown here is derived from an EMBL/GenBank/DDBJ whole genome shotgun (WGS) entry which is preliminary data.</text>
</comment>
<dbReference type="InterPro" id="IPR058897">
    <property type="entry name" value="PAPPA_SD_C"/>
</dbReference>
<name>A0A179DCJ5_9SPHI</name>
<keyword evidence="3" id="KW-1185">Reference proteome</keyword>
<dbReference type="SUPFAM" id="SSF82171">
    <property type="entry name" value="DPP6 N-terminal domain-like"/>
    <property type="match status" value="1"/>
</dbReference>
<reference evidence="2 3" key="2">
    <citation type="submission" date="2016-06" db="EMBL/GenBank/DDBJ databases">
        <title>Pedobacter psychrophilus sp. nov., isolated from Antarctic fragmentary rock.</title>
        <authorList>
            <person name="Svec P."/>
        </authorList>
    </citation>
    <scope>NUCLEOTIDE SEQUENCE [LARGE SCALE GENOMIC DNA]</scope>
    <source>
        <strain evidence="2 3">CCM 8644</strain>
    </source>
</reference>
<dbReference type="EMBL" id="LWHJ01000029">
    <property type="protein sequence ID" value="OAQ38765.1"/>
    <property type="molecule type" value="Genomic_DNA"/>
</dbReference>
<dbReference type="Pfam" id="PF25900">
    <property type="entry name" value="PAPPA"/>
    <property type="match status" value="1"/>
</dbReference>
<dbReference type="OrthoDB" id="9809364at2"/>
<dbReference type="STRING" id="1826909.A5893_12005"/>
<protein>
    <recommendedName>
        <fullName evidence="1">Pappalysin-1 SD scarf domain-containing protein</fullName>
    </recommendedName>
</protein>
<feature type="domain" description="Pappalysin-1 SD scarf" evidence="1">
    <location>
        <begin position="18"/>
        <end position="90"/>
    </location>
</feature>
<sequence length="476" mass="53838">MKKFIILLFLFPAITFGQQVQWVTKVIKSSSDLGGKQYSSRRIIGKPDVFPQGGDSPNAWAPKNAQDGHDFIEVEFEKAQTVKQIAIFENLNTGCFVKVLAGTGDGKYKEVYRSTMSYMNNDMGVFHKAGAEGRTYYFGRKRRKVNEASDVNNKPGIEYAKLQEPLENVKALKIVFNFQKTEGDKQIDAIGISDSDIPIVADVNTRQEFEKLDKPVSVYTSKNYFHLEALRDNKLYLSLYNDSYEKSKINYLDISNTNNLTLTQLPESINKNPYHNYIGAIIDTKFITGSADYKKGTSETGFNVYKQSGENFTEEKPIQIVAYNNFDNVADLTASKDGSIIVMAIESDISQGGMDLYSAKIKDDGTYSLLQNFGKNVNSANNELLPFLCDDDKTLFFISNGISSYGNEDIYYSVRLDDTWKKWSDPINLGKIINDEESQGSMVYDSKNENFYYQTFKDGNYQIMKVKLPKSYLSGN</sequence>
<reference evidence="2 3" key="1">
    <citation type="submission" date="2016-04" db="EMBL/GenBank/DDBJ databases">
        <authorList>
            <person name="Evans L.H."/>
            <person name="Alamgir A."/>
            <person name="Owens N."/>
            <person name="Weber N.D."/>
            <person name="Virtaneva K."/>
            <person name="Barbian K."/>
            <person name="Babar A."/>
            <person name="Rosenke K."/>
        </authorList>
    </citation>
    <scope>NUCLEOTIDE SEQUENCE [LARGE SCALE GENOMIC DNA]</scope>
    <source>
        <strain evidence="2 3">CCM 8644</strain>
    </source>
</reference>
<evidence type="ECO:0000313" key="2">
    <source>
        <dbReference type="EMBL" id="OAQ38765.1"/>
    </source>
</evidence>
<organism evidence="2 3">
    <name type="scientific">Pedobacter psychrophilus</name>
    <dbReference type="NCBI Taxonomy" id="1826909"/>
    <lineage>
        <taxon>Bacteria</taxon>
        <taxon>Pseudomonadati</taxon>
        <taxon>Bacteroidota</taxon>
        <taxon>Sphingobacteriia</taxon>
        <taxon>Sphingobacteriales</taxon>
        <taxon>Sphingobacteriaceae</taxon>
        <taxon>Pedobacter</taxon>
    </lineage>
</organism>
<evidence type="ECO:0000313" key="3">
    <source>
        <dbReference type="Proteomes" id="UP000078459"/>
    </source>
</evidence>
<gene>
    <name evidence="2" type="ORF">A5893_12005</name>
</gene>